<evidence type="ECO:0000313" key="1">
    <source>
        <dbReference type="EMBL" id="CAG6449148.1"/>
    </source>
</evidence>
<dbReference type="EMBL" id="HBUE01012408">
    <property type="protein sequence ID" value="CAG6449148.1"/>
    <property type="molecule type" value="Transcribed_RNA"/>
</dbReference>
<dbReference type="AlphaFoldDB" id="A0A8D8A626"/>
<dbReference type="EMBL" id="HBUE01012404">
    <property type="protein sequence ID" value="CAG6449140.1"/>
    <property type="molecule type" value="Transcribed_RNA"/>
</dbReference>
<name>A0A8D8A626_CULPI</name>
<organism evidence="1">
    <name type="scientific">Culex pipiens</name>
    <name type="common">House mosquito</name>
    <dbReference type="NCBI Taxonomy" id="7175"/>
    <lineage>
        <taxon>Eukaryota</taxon>
        <taxon>Metazoa</taxon>
        <taxon>Ecdysozoa</taxon>
        <taxon>Arthropoda</taxon>
        <taxon>Hexapoda</taxon>
        <taxon>Insecta</taxon>
        <taxon>Pterygota</taxon>
        <taxon>Neoptera</taxon>
        <taxon>Endopterygota</taxon>
        <taxon>Diptera</taxon>
        <taxon>Nematocera</taxon>
        <taxon>Culicoidea</taxon>
        <taxon>Culicidae</taxon>
        <taxon>Culicinae</taxon>
        <taxon>Culicini</taxon>
        <taxon>Culex</taxon>
        <taxon>Culex</taxon>
    </lineage>
</organism>
<dbReference type="EMBL" id="HBUE01012410">
    <property type="protein sequence ID" value="CAG6449152.1"/>
    <property type="molecule type" value="Transcribed_RNA"/>
</dbReference>
<sequence>MADVFNRIAVGRRSMSQRRQTQLSQWYGKLRRVSDHSDLREVTVQRRCGVVLHAVVECSEKQPNNQWLHEDIAAEVPRGSWFQASTAFTVAWQEPVVANM</sequence>
<accession>A0A8D8A626</accession>
<protein>
    <submittedName>
        <fullName evidence="1">(northern house mosquito) hypothetical protein</fullName>
    </submittedName>
</protein>
<proteinExistence type="predicted"/>
<reference evidence="1" key="1">
    <citation type="submission" date="2021-05" db="EMBL/GenBank/DDBJ databases">
        <authorList>
            <person name="Alioto T."/>
            <person name="Alioto T."/>
            <person name="Gomez Garrido J."/>
        </authorList>
    </citation>
    <scope>NUCLEOTIDE SEQUENCE</scope>
</reference>
<dbReference type="EMBL" id="HBUE01012407">
    <property type="protein sequence ID" value="CAG6449145.1"/>
    <property type="molecule type" value="Transcribed_RNA"/>
</dbReference>